<evidence type="ECO:0000256" key="1">
    <source>
        <dbReference type="SAM" id="MobiDB-lite"/>
    </source>
</evidence>
<feature type="compositionally biased region" description="Low complexity" evidence="1">
    <location>
        <begin position="57"/>
        <end position="75"/>
    </location>
</feature>
<sequence length="75" mass="7617">MPQGFGFDTNDKPIPDVGTDLSRYGADCRSPDAYLQNALLDSVAKDIAAIYKESQGASAASDTSAVSAASAASSS</sequence>
<keyword evidence="3" id="KW-1185">Reference proteome</keyword>
<dbReference type="EMBL" id="PQGA01000002">
    <property type="protein sequence ID" value="POR54576.1"/>
    <property type="molecule type" value="Genomic_DNA"/>
</dbReference>
<comment type="caution">
    <text evidence="2">The sequence shown here is derived from an EMBL/GenBank/DDBJ whole genome shotgun (WGS) entry which is preliminary data.</text>
</comment>
<protein>
    <submittedName>
        <fullName evidence="2">Uncharacterized protein</fullName>
    </submittedName>
</protein>
<reference evidence="2 3" key="1">
    <citation type="submission" date="2018-01" db="EMBL/GenBank/DDBJ databases">
        <title>Genomic Encyclopedia of Type Strains, Phase III (KMG-III): the genomes of soil and plant-associated and newly described type strains.</title>
        <authorList>
            <person name="Whitman W."/>
        </authorList>
    </citation>
    <scope>NUCLEOTIDE SEQUENCE [LARGE SCALE GENOMIC DNA]</scope>
    <source>
        <strain evidence="2 3">JCM 18070</strain>
    </source>
</reference>
<dbReference type="Proteomes" id="UP000237381">
    <property type="component" value="Unassembled WGS sequence"/>
</dbReference>
<organism evidence="2 3">
    <name type="scientific">Paraburkholderia eburnea</name>
    <dbReference type="NCBI Taxonomy" id="1189126"/>
    <lineage>
        <taxon>Bacteria</taxon>
        <taxon>Pseudomonadati</taxon>
        <taxon>Pseudomonadota</taxon>
        <taxon>Betaproteobacteria</taxon>
        <taxon>Burkholderiales</taxon>
        <taxon>Burkholderiaceae</taxon>
        <taxon>Paraburkholderia</taxon>
    </lineage>
</organism>
<gene>
    <name evidence="2" type="ORF">B0G62_102184</name>
</gene>
<evidence type="ECO:0000313" key="3">
    <source>
        <dbReference type="Proteomes" id="UP000237381"/>
    </source>
</evidence>
<accession>A0A2S4MIJ0</accession>
<name>A0A2S4MIJ0_9BURK</name>
<dbReference type="AlphaFoldDB" id="A0A2S4MIJ0"/>
<feature type="region of interest" description="Disordered" evidence="1">
    <location>
        <begin position="55"/>
        <end position="75"/>
    </location>
</feature>
<dbReference type="OrthoDB" id="9024690at2"/>
<dbReference type="RefSeq" id="WP_103703140.1">
    <property type="nucleotide sequence ID" value="NZ_PQGA01000002.1"/>
</dbReference>
<evidence type="ECO:0000313" key="2">
    <source>
        <dbReference type="EMBL" id="POR54576.1"/>
    </source>
</evidence>
<proteinExistence type="predicted"/>